<dbReference type="Pfam" id="PF18962">
    <property type="entry name" value="Por_Secre_tail"/>
    <property type="match status" value="1"/>
</dbReference>
<keyword evidence="5" id="KW-1185">Reference proteome</keyword>
<feature type="domain" description="Secretion system C-terminal sorting" evidence="3">
    <location>
        <begin position="531"/>
        <end position="599"/>
    </location>
</feature>
<dbReference type="NCBIfam" id="TIGR04183">
    <property type="entry name" value="Por_Secre_tail"/>
    <property type="match status" value="1"/>
</dbReference>
<organism evidence="4 5">
    <name type="scientific">Chryseobacterium camelliae</name>
    <dbReference type="NCBI Taxonomy" id="1265445"/>
    <lineage>
        <taxon>Bacteria</taxon>
        <taxon>Pseudomonadati</taxon>
        <taxon>Bacteroidota</taxon>
        <taxon>Flavobacteriia</taxon>
        <taxon>Flavobacteriales</taxon>
        <taxon>Weeksellaceae</taxon>
        <taxon>Chryseobacterium group</taxon>
        <taxon>Chryseobacterium</taxon>
    </lineage>
</organism>
<name>A0ABY7QLF9_9FLAO</name>
<dbReference type="InterPro" id="IPR052918">
    <property type="entry name" value="Motility_Chemotaxis_Reg"/>
</dbReference>
<dbReference type="InterPro" id="IPR026444">
    <property type="entry name" value="Secre_tail"/>
</dbReference>
<proteinExistence type="predicted"/>
<dbReference type="PANTHER" id="PTHR35580:SF1">
    <property type="entry name" value="PHYTASE-LIKE DOMAIN-CONTAINING PROTEIN"/>
    <property type="match status" value="1"/>
</dbReference>
<evidence type="ECO:0000313" key="5">
    <source>
        <dbReference type="Proteomes" id="UP001210978"/>
    </source>
</evidence>
<feature type="chain" id="PRO_5046015703" evidence="2">
    <location>
        <begin position="20"/>
        <end position="607"/>
    </location>
</feature>
<dbReference type="RefSeq" id="WP_271147933.1">
    <property type="nucleotide sequence ID" value="NZ_CP115859.1"/>
</dbReference>
<dbReference type="EMBL" id="CP115859">
    <property type="protein sequence ID" value="WBV59546.1"/>
    <property type="molecule type" value="Genomic_DNA"/>
</dbReference>
<dbReference type="PANTHER" id="PTHR35580">
    <property type="entry name" value="CELL SURFACE GLYCOPROTEIN (S-LAYER PROTEIN)-LIKE PROTEIN"/>
    <property type="match status" value="1"/>
</dbReference>
<protein>
    <submittedName>
        <fullName evidence="4">T9SS type A sorting domain-containing protein</fullName>
    </submittedName>
</protein>
<evidence type="ECO:0000313" key="4">
    <source>
        <dbReference type="EMBL" id="WBV59546.1"/>
    </source>
</evidence>
<evidence type="ECO:0000256" key="1">
    <source>
        <dbReference type="ARBA" id="ARBA00022729"/>
    </source>
</evidence>
<accession>A0ABY7QLF9</accession>
<dbReference type="Proteomes" id="UP001210978">
    <property type="component" value="Chromosome"/>
</dbReference>
<evidence type="ECO:0000259" key="3">
    <source>
        <dbReference type="Pfam" id="PF18962"/>
    </source>
</evidence>
<gene>
    <name evidence="4" type="ORF">PFY12_10810</name>
</gene>
<keyword evidence="1 2" id="KW-0732">Signal</keyword>
<reference evidence="4 5" key="1">
    <citation type="submission" date="2023-01" db="EMBL/GenBank/DDBJ databases">
        <title>Complete genome of Chryseobacterium camelliae VAN22-5A.</title>
        <authorList>
            <person name="Zong G."/>
            <person name="Cao G."/>
        </authorList>
    </citation>
    <scope>NUCLEOTIDE SEQUENCE [LARGE SCALE GENOMIC DNA]</scope>
    <source>
        <strain evidence="4 5">VAN22-5A</strain>
    </source>
</reference>
<evidence type="ECO:0000256" key="2">
    <source>
        <dbReference type="SAM" id="SignalP"/>
    </source>
</evidence>
<sequence length="607" mass="67613">MIKKTIFFLHFFITLLLSAQSSFEYQRSWGTYLGPIGSRCHTLTFNGQAIFFDSQNNIYTKGAVTPVSGYPVSYYQQFSLNGGQTFQLGPSPYSTLNFYTKFNNAGTLLSYQYNQYQTNNSGSYTKELMFIDQQNNKYFQYQFDAGNPPISITPGTWITSNTQYALAKYDASDNLIWATYQPSASRITIDDNQNVYLSGITYDGQNICTPGTFQDNYQTMVSNGNSGCGFLVKLNPNGQRIWGTLYPGYSSTIQYYNNSVYLGITTIPQTNQIAIATAGAFQTVKGSFALLKINSTDGTRVWGTYYASPTGNSSVRKFEANESGIYILGDETYQNNNPNPNYYGTPGSHKPQITSAMDVFLTKFSHSGNRIWSTYVGGTGYDLAQGTYQPIALSGSDIYICAQVWGVSNTLSTPNVHQQTPEQNINTSTNRIFSKFNADGILQWTSYYGGSSQSSNEGFNIAVNNSSLYLYGDTLCPSGFTTPGSWQPQYTDPYPAISSTQKYLTYLVKFDLKSLNTSEATKAPKISLSDNPNNGNFILRGELLGKENCRLSIFDLSGKLLYKKELPKNLQNEQQLNLENKLQKGNYIVNITNTNGILVQNFKMIVK</sequence>
<feature type="signal peptide" evidence="2">
    <location>
        <begin position="1"/>
        <end position="19"/>
    </location>
</feature>